<evidence type="ECO:0000256" key="3">
    <source>
        <dbReference type="ARBA" id="ARBA00022525"/>
    </source>
</evidence>
<dbReference type="Pfam" id="PF00167">
    <property type="entry name" value="FGF"/>
    <property type="match status" value="1"/>
</dbReference>
<reference evidence="4" key="2">
    <citation type="submission" date="2025-08" db="UniProtKB">
        <authorList>
            <consortium name="Ensembl"/>
        </authorList>
    </citation>
    <scope>IDENTIFICATION</scope>
</reference>
<dbReference type="Gene3D" id="2.80.10.50">
    <property type="match status" value="1"/>
</dbReference>
<evidence type="ECO:0000256" key="1">
    <source>
        <dbReference type="ARBA" id="ARBA00004613"/>
    </source>
</evidence>
<dbReference type="SMART" id="SM00442">
    <property type="entry name" value="FGF"/>
    <property type="match status" value="1"/>
</dbReference>
<proteinExistence type="inferred from homology"/>
<keyword evidence="3" id="KW-0964">Secreted</keyword>
<sequence>KTKKGRLFIQFSPDCLFKENLEENYYTTYSSATHPGLYLALSQRGQLRRGNTVGPQQACTHFLPRKTQTN</sequence>
<protein>
    <recommendedName>
        <fullName evidence="6">FGF</fullName>
    </recommendedName>
</protein>
<dbReference type="AlphaFoldDB" id="A0A3B4CIX4"/>
<evidence type="ECO:0000313" key="4">
    <source>
        <dbReference type="Ensembl" id="ENSPNAP00000010449.2"/>
    </source>
</evidence>
<dbReference type="InterPro" id="IPR008996">
    <property type="entry name" value="IL1/FGF"/>
</dbReference>
<dbReference type="Proteomes" id="UP001501920">
    <property type="component" value="Chromosome 6"/>
</dbReference>
<comment type="similarity">
    <text evidence="2">Belongs to the heparin-binding growth factors family.</text>
</comment>
<evidence type="ECO:0008006" key="6">
    <source>
        <dbReference type="Google" id="ProtNLM"/>
    </source>
</evidence>
<dbReference type="GO" id="GO:0008083">
    <property type="term" value="F:growth factor activity"/>
    <property type="evidence" value="ECO:0007669"/>
    <property type="project" value="InterPro"/>
</dbReference>
<dbReference type="GO" id="GO:0005576">
    <property type="term" value="C:extracellular region"/>
    <property type="evidence" value="ECO:0007669"/>
    <property type="project" value="UniProtKB-SubCell"/>
</dbReference>
<dbReference type="OMA" id="DCLFKEH"/>
<reference evidence="4" key="3">
    <citation type="submission" date="2025-09" db="UniProtKB">
        <authorList>
            <consortium name="Ensembl"/>
        </authorList>
    </citation>
    <scope>IDENTIFICATION</scope>
</reference>
<accession>A0A3B4CIX4</accession>
<organism evidence="4 5">
    <name type="scientific">Pygocentrus nattereri</name>
    <name type="common">Red-bellied piranha</name>
    <dbReference type="NCBI Taxonomy" id="42514"/>
    <lineage>
        <taxon>Eukaryota</taxon>
        <taxon>Metazoa</taxon>
        <taxon>Chordata</taxon>
        <taxon>Craniata</taxon>
        <taxon>Vertebrata</taxon>
        <taxon>Euteleostomi</taxon>
        <taxon>Actinopterygii</taxon>
        <taxon>Neopterygii</taxon>
        <taxon>Teleostei</taxon>
        <taxon>Ostariophysi</taxon>
        <taxon>Characiformes</taxon>
        <taxon>Characoidei</taxon>
        <taxon>Pygocentrus</taxon>
    </lineage>
</organism>
<evidence type="ECO:0000256" key="2">
    <source>
        <dbReference type="ARBA" id="ARBA00007936"/>
    </source>
</evidence>
<dbReference type="PANTHER" id="PTHR11486">
    <property type="entry name" value="FIBROBLAST GROWTH FACTOR"/>
    <property type="match status" value="1"/>
</dbReference>
<dbReference type="SUPFAM" id="SSF50353">
    <property type="entry name" value="Cytokine"/>
    <property type="match status" value="1"/>
</dbReference>
<dbReference type="InterPro" id="IPR002209">
    <property type="entry name" value="Fibroblast_GF_fam"/>
</dbReference>
<reference evidence="4 5" key="1">
    <citation type="submission" date="2020-10" db="EMBL/GenBank/DDBJ databases">
        <title>Pygocentrus nattereri (red-bellied piranha) genome, fPygNat1, primary haplotype.</title>
        <authorList>
            <person name="Myers G."/>
            <person name="Meyer A."/>
            <person name="Karagic N."/>
            <person name="Pippel M."/>
            <person name="Winkler S."/>
            <person name="Tracey A."/>
            <person name="Wood J."/>
            <person name="Formenti G."/>
            <person name="Howe K."/>
            <person name="Fedrigo O."/>
            <person name="Jarvis E.D."/>
        </authorList>
    </citation>
    <scope>NUCLEOTIDE SEQUENCE [LARGE SCALE GENOMIC DNA]</scope>
</reference>
<keyword evidence="5" id="KW-1185">Reference proteome</keyword>
<dbReference type="GeneTree" id="ENSGT00940000173884"/>
<name>A0A3B4CIX4_PYGNA</name>
<dbReference type="PRINTS" id="PR00262">
    <property type="entry name" value="IL1HBGF"/>
</dbReference>
<evidence type="ECO:0000313" key="5">
    <source>
        <dbReference type="Proteomes" id="UP001501920"/>
    </source>
</evidence>
<dbReference type="Ensembl" id="ENSPNAT00000017433.2">
    <property type="protein sequence ID" value="ENSPNAP00000010449.2"/>
    <property type="gene ID" value="ENSPNAG00000016005.2"/>
</dbReference>
<comment type="subcellular location">
    <subcellularLocation>
        <location evidence="1">Secreted</location>
    </subcellularLocation>
</comment>
<dbReference type="STRING" id="42514.ENSPNAP00000010449"/>